<feature type="transmembrane region" description="Helical" evidence="6">
    <location>
        <begin position="283"/>
        <end position="305"/>
    </location>
</feature>
<evidence type="ECO:0000313" key="9">
    <source>
        <dbReference type="EMBL" id="TDX00617.1"/>
    </source>
</evidence>
<dbReference type="EMBL" id="SODV01000001">
    <property type="protein sequence ID" value="TDX00617.1"/>
    <property type="molecule type" value="Genomic_DNA"/>
</dbReference>
<feature type="transmembrane region" description="Helical" evidence="6">
    <location>
        <begin position="752"/>
        <end position="774"/>
    </location>
</feature>
<feature type="domain" description="ABC3 transporter permease C-terminal" evidence="7">
    <location>
        <begin position="672"/>
        <end position="784"/>
    </location>
</feature>
<evidence type="ECO:0000259" key="8">
    <source>
        <dbReference type="Pfam" id="PF12704"/>
    </source>
</evidence>
<evidence type="ECO:0000256" key="2">
    <source>
        <dbReference type="ARBA" id="ARBA00022475"/>
    </source>
</evidence>
<evidence type="ECO:0000256" key="5">
    <source>
        <dbReference type="ARBA" id="ARBA00023136"/>
    </source>
</evidence>
<proteinExistence type="predicted"/>
<feature type="transmembrane region" description="Helical" evidence="6">
    <location>
        <begin position="330"/>
        <end position="355"/>
    </location>
</feature>
<comment type="subcellular location">
    <subcellularLocation>
        <location evidence="1">Cell membrane</location>
        <topology evidence="1">Multi-pass membrane protein</topology>
    </subcellularLocation>
</comment>
<feature type="transmembrane region" description="Helical" evidence="6">
    <location>
        <begin position="21"/>
        <end position="43"/>
    </location>
</feature>
<keyword evidence="4 6" id="KW-1133">Transmembrane helix</keyword>
<evidence type="ECO:0000256" key="4">
    <source>
        <dbReference type="ARBA" id="ARBA00022989"/>
    </source>
</evidence>
<name>A0A4R8DT76_9BACT</name>
<evidence type="ECO:0000256" key="6">
    <source>
        <dbReference type="SAM" id="Phobius"/>
    </source>
</evidence>
<dbReference type="InterPro" id="IPR050250">
    <property type="entry name" value="Macrolide_Exporter_MacB"/>
</dbReference>
<protein>
    <submittedName>
        <fullName evidence="9">Putative permease</fullName>
    </submittedName>
</protein>
<gene>
    <name evidence="9" type="ORF">EDB95_1642</name>
</gene>
<dbReference type="PANTHER" id="PTHR30572">
    <property type="entry name" value="MEMBRANE COMPONENT OF TRANSPORTER-RELATED"/>
    <property type="match status" value="1"/>
</dbReference>
<evidence type="ECO:0000256" key="3">
    <source>
        <dbReference type="ARBA" id="ARBA00022692"/>
    </source>
</evidence>
<keyword evidence="3 6" id="KW-0812">Transmembrane</keyword>
<comment type="caution">
    <text evidence="9">The sequence shown here is derived from an EMBL/GenBank/DDBJ whole genome shotgun (WGS) entry which is preliminary data.</text>
</comment>
<dbReference type="PANTHER" id="PTHR30572:SF18">
    <property type="entry name" value="ABC-TYPE MACROLIDE FAMILY EXPORT SYSTEM PERMEASE COMPONENT 2"/>
    <property type="match status" value="1"/>
</dbReference>
<accession>A0A4R8DT76</accession>
<feature type="domain" description="ABC3 transporter permease C-terminal" evidence="7">
    <location>
        <begin position="289"/>
        <end position="399"/>
    </location>
</feature>
<reference evidence="9 10" key="1">
    <citation type="submission" date="2019-03" db="EMBL/GenBank/DDBJ databases">
        <title>Genomic Encyclopedia of Type Strains, Phase IV (KMG-IV): sequencing the most valuable type-strain genomes for metagenomic binning, comparative biology and taxonomic classification.</title>
        <authorList>
            <person name="Goeker M."/>
        </authorList>
    </citation>
    <scope>NUCLEOTIDE SEQUENCE [LARGE SCALE GENOMIC DNA]</scope>
    <source>
        <strain evidence="9 10">DSM 100059</strain>
    </source>
</reference>
<dbReference type="InterPro" id="IPR025857">
    <property type="entry name" value="MacB_PCD"/>
</dbReference>
<feature type="domain" description="MacB-like periplasmic core" evidence="8">
    <location>
        <begin position="20"/>
        <end position="245"/>
    </location>
</feature>
<dbReference type="Pfam" id="PF02687">
    <property type="entry name" value="FtsX"/>
    <property type="match status" value="2"/>
</dbReference>
<keyword evidence="2" id="KW-1003">Cell membrane</keyword>
<dbReference type="GO" id="GO:0005886">
    <property type="term" value="C:plasma membrane"/>
    <property type="evidence" value="ECO:0007669"/>
    <property type="project" value="UniProtKB-SubCell"/>
</dbReference>
<feature type="transmembrane region" description="Helical" evidence="6">
    <location>
        <begin position="419"/>
        <end position="443"/>
    </location>
</feature>
<dbReference type="OrthoDB" id="1451596at2"/>
<feature type="transmembrane region" description="Helical" evidence="6">
    <location>
        <begin position="665"/>
        <end position="688"/>
    </location>
</feature>
<feature type="transmembrane region" description="Helical" evidence="6">
    <location>
        <begin position="375"/>
        <end position="398"/>
    </location>
</feature>
<organism evidence="9 10">
    <name type="scientific">Dinghuibacter silviterrae</name>
    <dbReference type="NCBI Taxonomy" id="1539049"/>
    <lineage>
        <taxon>Bacteria</taxon>
        <taxon>Pseudomonadati</taxon>
        <taxon>Bacteroidota</taxon>
        <taxon>Chitinophagia</taxon>
        <taxon>Chitinophagales</taxon>
        <taxon>Chitinophagaceae</taxon>
        <taxon>Dinghuibacter</taxon>
    </lineage>
</organism>
<evidence type="ECO:0000259" key="7">
    <source>
        <dbReference type="Pfam" id="PF02687"/>
    </source>
</evidence>
<sequence>MLKNIFLTAWRTLRRNRVYTFVNVLGLSLGCGGALLIFSVIHYQLNFDTFHQDADRIYRIVTTFHEENVEHQTGVPQPFGKAFLNEYNFAEQTARVDVNLRALISLPEEKTAAKYEEENGVAYADPGFFDIFHFPLLHGTQMLAEPNTALITARVARKYFGVEDAVGKMIRYDNQRDYKVTGILADLPDNTDRHQEIYLSYANLKDKSPYFASDSSWGNTEGNMQFFVRLRPGVSAAMVDKALPQLVHKYYDPEDAKVTEFSLQPLRDIHFNTTLDGRTDRKYLWALGCIGLFLIVTACVNFVNLATAQALRRAREVGVRKVMGSLRRQLFWQFMAETTGIVLVAFALAYLLAWWGLPFANDLFRTKMTLGPGLWVFLPALLAGVVFLSGAYPALILSRFRPVIALKGKLSQQHIGGVSLRRGLVVLQFTISQVLIISMLVVAHQLRYTVTADLGFNKDAVVLVPIPQDDAQKMHTFLNSVTALSGVQAATLCAQPPASTSTHLTNIRFDNRPKDENWEVNVKAADERYVPTFGLKLVAGRNLFASDTLREFLVNETFLRKLGLTNPDEAIGKSMSIGGHDVPGRIAGVLRDFHHSSLRTGIDPLCVTTAARDYKFCAVKVNMTDWKNTQASIERMWNQAYPAYVYSDQFLDERIARFYAVDNTLLALVEGFACIAIVIGCLGLYGLVSFMTAQRTKEIGVRKVLGAGTGDVLWLFGRELSLLIGLAFVIGAPVAWWAMMRYLQDYTYRIPIGWGTFALSLGATVFIAAATVAWKTARAATANPITSLRSE</sequence>
<dbReference type="PROSITE" id="PS51257">
    <property type="entry name" value="PROKAR_LIPOPROTEIN"/>
    <property type="match status" value="1"/>
</dbReference>
<dbReference type="GO" id="GO:0022857">
    <property type="term" value="F:transmembrane transporter activity"/>
    <property type="evidence" value="ECO:0007669"/>
    <property type="project" value="TreeGrafter"/>
</dbReference>
<keyword evidence="10" id="KW-1185">Reference proteome</keyword>
<feature type="domain" description="MacB-like periplasmic core" evidence="8">
    <location>
        <begin position="430"/>
        <end position="608"/>
    </location>
</feature>
<keyword evidence="5 6" id="KW-0472">Membrane</keyword>
<dbReference type="Pfam" id="PF12704">
    <property type="entry name" value="MacB_PCD"/>
    <property type="match status" value="2"/>
</dbReference>
<dbReference type="RefSeq" id="WP_133992442.1">
    <property type="nucleotide sequence ID" value="NZ_SODV01000001.1"/>
</dbReference>
<dbReference type="Proteomes" id="UP000294498">
    <property type="component" value="Unassembled WGS sequence"/>
</dbReference>
<evidence type="ECO:0000256" key="1">
    <source>
        <dbReference type="ARBA" id="ARBA00004651"/>
    </source>
</evidence>
<dbReference type="AlphaFoldDB" id="A0A4R8DT76"/>
<feature type="transmembrane region" description="Helical" evidence="6">
    <location>
        <begin position="720"/>
        <end position="740"/>
    </location>
</feature>
<dbReference type="InterPro" id="IPR003838">
    <property type="entry name" value="ABC3_permease_C"/>
</dbReference>
<evidence type="ECO:0000313" key="10">
    <source>
        <dbReference type="Proteomes" id="UP000294498"/>
    </source>
</evidence>